<accession>A0A4Y1MVN5</accession>
<sequence length="61" mass="6424">MNREALPPGPFAEGGAAQGDRIPPRPRHGRSARWGNRTPVAMGATAVAAPSSRSAHRVPRD</sequence>
<reference evidence="2" key="1">
    <citation type="submission" date="2017-12" db="EMBL/GenBank/DDBJ databases">
        <authorList>
            <person name="Martens C."/>
            <person name="Dahlstrom E."/>
            <person name="Barbian K."/>
            <person name="Sykora L."/>
            <person name="Ricklefs S."/>
            <person name="Bruno D."/>
            <person name="Anzick I."/>
            <person name="Myles I."/>
            <person name="Datta S.K."/>
        </authorList>
    </citation>
    <scope>NUCLEOTIDE SEQUENCE</scope>
    <source>
        <strain evidence="2">AD2</strain>
    </source>
</reference>
<evidence type="ECO:0000256" key="1">
    <source>
        <dbReference type="SAM" id="MobiDB-lite"/>
    </source>
</evidence>
<evidence type="ECO:0000313" key="2">
    <source>
        <dbReference type="EMBL" id="AWV21780.1"/>
    </source>
</evidence>
<name>A0A4Y1MVN5_9PROT</name>
<dbReference type="EMBL" id="CP025189">
    <property type="protein sequence ID" value="AWV21780.1"/>
    <property type="molecule type" value="Genomic_DNA"/>
</dbReference>
<protein>
    <submittedName>
        <fullName evidence="2">Uncharacterized protein</fullName>
    </submittedName>
</protein>
<proteinExistence type="predicted"/>
<gene>
    <name evidence="2" type="ORF">RADP37_04217</name>
</gene>
<organism evidence="2">
    <name type="scientific">Roseomonas mucosa</name>
    <dbReference type="NCBI Taxonomy" id="207340"/>
    <lineage>
        <taxon>Bacteria</taxon>
        <taxon>Pseudomonadati</taxon>
        <taxon>Pseudomonadota</taxon>
        <taxon>Alphaproteobacteria</taxon>
        <taxon>Acetobacterales</taxon>
        <taxon>Roseomonadaceae</taxon>
        <taxon>Roseomonas</taxon>
    </lineage>
</organism>
<dbReference type="AlphaFoldDB" id="A0A4Y1MVN5"/>
<feature type="region of interest" description="Disordered" evidence="1">
    <location>
        <begin position="1"/>
        <end position="39"/>
    </location>
</feature>